<feature type="domain" description="LOB" evidence="4">
    <location>
        <begin position="87"/>
        <end position="188"/>
    </location>
</feature>
<dbReference type="GO" id="GO:0005634">
    <property type="term" value="C:nucleus"/>
    <property type="evidence" value="ECO:0000318"/>
    <property type="project" value="GO_Central"/>
</dbReference>
<evidence type="ECO:0000256" key="2">
    <source>
        <dbReference type="SAM" id="Coils"/>
    </source>
</evidence>
<feature type="compositionally biased region" description="Low complexity" evidence="3">
    <location>
        <begin position="66"/>
        <end position="79"/>
    </location>
</feature>
<dbReference type="InterPro" id="IPR004883">
    <property type="entry name" value="LOB"/>
</dbReference>
<sequence>TIVFFNCYASRHPPPCLRPPSSLNSAASPTAASRRSPSARDLPRKRSTEPTQSPYKPHGGEGAGDGSLSSSSYPSPAAEAQQQQQHLACSACKHQRRRCAPGCLLAPYFPAENPGSFRNSHRLFGIKNILKFLTRAPPEKRDDCMRSMLYEADQRASNPALGAYGAVLSLQQEYIRVRNELAVLEKQLEQYRNAAEAALDVVVPPDGFLPTLPQQQQQHHAASALDVVVPPAGFLPLPIQQQPWMMPQAPTLPLTIPEELPQPPIYGGFLVDVPPAAGAQKIDNDDDDEDANVGVKSDEDGVFSSMQQHDKAAGE</sequence>
<evidence type="ECO:0000259" key="4">
    <source>
        <dbReference type="PROSITE" id="PS50891"/>
    </source>
</evidence>
<dbReference type="InParanoid" id="A0A0Q3GCV7"/>
<dbReference type="EnsemblPlants" id="KQK08349">
    <property type="protein sequence ID" value="KQK08349"/>
    <property type="gene ID" value="BRADI_2g41585v3"/>
</dbReference>
<gene>
    <name evidence="5" type="ORF">BRADI_2g41585v3</name>
</gene>
<dbReference type="GO" id="GO:0001216">
    <property type="term" value="F:DNA-binding transcription activator activity"/>
    <property type="evidence" value="ECO:0000318"/>
    <property type="project" value="GO_Central"/>
</dbReference>
<evidence type="ECO:0000313" key="6">
    <source>
        <dbReference type="EnsemblPlants" id="KQK08349"/>
    </source>
</evidence>
<evidence type="ECO:0000256" key="3">
    <source>
        <dbReference type="SAM" id="MobiDB-lite"/>
    </source>
</evidence>
<dbReference type="PANTHER" id="PTHR31301">
    <property type="entry name" value="LOB DOMAIN-CONTAINING PROTEIN 4-RELATED"/>
    <property type="match status" value="1"/>
</dbReference>
<proteinExistence type="inferred from homology"/>
<dbReference type="Gramene" id="KQK08349">
    <property type="protein sequence ID" value="KQK08349"/>
    <property type="gene ID" value="BRADI_2g41585v3"/>
</dbReference>
<feature type="region of interest" description="Disordered" evidence="3">
    <location>
        <begin position="18"/>
        <end position="79"/>
    </location>
</feature>
<protein>
    <recommendedName>
        <fullName evidence="4">LOB domain-containing protein</fullName>
    </recommendedName>
</protein>
<feature type="coiled-coil region" evidence="2">
    <location>
        <begin position="167"/>
        <end position="201"/>
    </location>
</feature>
<feature type="compositionally biased region" description="Low complexity" evidence="3">
    <location>
        <begin position="25"/>
        <end position="40"/>
    </location>
</feature>
<dbReference type="AlphaFoldDB" id="A0A0Q3GCV7"/>
<evidence type="ECO:0000313" key="5">
    <source>
        <dbReference type="EMBL" id="KQK08349.2"/>
    </source>
</evidence>
<dbReference type="OrthoDB" id="1893065at2759"/>
<reference evidence="6" key="3">
    <citation type="submission" date="2018-08" db="UniProtKB">
        <authorList>
            <consortium name="EnsemblPlants"/>
        </authorList>
    </citation>
    <scope>IDENTIFICATION</scope>
    <source>
        <strain evidence="6">cv. Bd21</strain>
    </source>
</reference>
<dbReference type="STRING" id="15368.A0A0Q3GCV7"/>
<dbReference type="EMBL" id="CM000881">
    <property type="protein sequence ID" value="KQK08349.2"/>
    <property type="molecule type" value="Genomic_DNA"/>
</dbReference>
<comment type="similarity">
    <text evidence="1">Belongs to the LOB domain-containing protein family.</text>
</comment>
<dbReference type="SMR" id="A0A0Q3GCV7"/>
<evidence type="ECO:0000256" key="1">
    <source>
        <dbReference type="ARBA" id="ARBA00005474"/>
    </source>
</evidence>
<keyword evidence="2" id="KW-0175">Coiled coil</keyword>
<dbReference type="PANTHER" id="PTHR31301:SF21">
    <property type="entry name" value="LOB DOMAIN-CONTAINING PROTEIN 27-RELATED"/>
    <property type="match status" value="1"/>
</dbReference>
<feature type="region of interest" description="Disordered" evidence="3">
    <location>
        <begin position="276"/>
        <end position="315"/>
    </location>
</feature>
<reference evidence="5 6" key="1">
    <citation type="journal article" date="2010" name="Nature">
        <title>Genome sequencing and analysis of the model grass Brachypodium distachyon.</title>
        <authorList>
            <consortium name="International Brachypodium Initiative"/>
        </authorList>
    </citation>
    <scope>NUCLEOTIDE SEQUENCE [LARGE SCALE GENOMIC DNA]</scope>
    <source>
        <strain evidence="5 6">Bd21</strain>
    </source>
</reference>
<accession>A0A0Q3GCV7</accession>
<name>A0A0Q3GCV7_BRADI</name>
<dbReference type="GO" id="GO:0006355">
    <property type="term" value="P:regulation of DNA-templated transcription"/>
    <property type="evidence" value="ECO:0000318"/>
    <property type="project" value="GO_Central"/>
</dbReference>
<organism evidence="5">
    <name type="scientific">Brachypodium distachyon</name>
    <name type="common">Purple false brome</name>
    <name type="synonym">Trachynia distachya</name>
    <dbReference type="NCBI Taxonomy" id="15368"/>
    <lineage>
        <taxon>Eukaryota</taxon>
        <taxon>Viridiplantae</taxon>
        <taxon>Streptophyta</taxon>
        <taxon>Embryophyta</taxon>
        <taxon>Tracheophyta</taxon>
        <taxon>Spermatophyta</taxon>
        <taxon>Magnoliopsida</taxon>
        <taxon>Liliopsida</taxon>
        <taxon>Poales</taxon>
        <taxon>Poaceae</taxon>
        <taxon>BOP clade</taxon>
        <taxon>Pooideae</taxon>
        <taxon>Stipodae</taxon>
        <taxon>Brachypodieae</taxon>
        <taxon>Brachypodium</taxon>
    </lineage>
</organism>
<dbReference type="Proteomes" id="UP000008810">
    <property type="component" value="Chromosome 2"/>
</dbReference>
<dbReference type="PROSITE" id="PS50891">
    <property type="entry name" value="LOB"/>
    <property type="match status" value="1"/>
</dbReference>
<evidence type="ECO:0000313" key="7">
    <source>
        <dbReference type="Proteomes" id="UP000008810"/>
    </source>
</evidence>
<feature type="non-terminal residue" evidence="5">
    <location>
        <position position="1"/>
    </location>
</feature>
<reference evidence="5" key="2">
    <citation type="submission" date="2017-06" db="EMBL/GenBank/DDBJ databases">
        <title>WGS assembly of Brachypodium distachyon.</title>
        <authorList>
            <consortium name="The International Brachypodium Initiative"/>
            <person name="Lucas S."/>
            <person name="Harmon-Smith M."/>
            <person name="Lail K."/>
            <person name="Tice H."/>
            <person name="Grimwood J."/>
            <person name="Bruce D."/>
            <person name="Barry K."/>
            <person name="Shu S."/>
            <person name="Lindquist E."/>
            <person name="Wang M."/>
            <person name="Pitluck S."/>
            <person name="Vogel J.P."/>
            <person name="Garvin D.F."/>
            <person name="Mockler T.C."/>
            <person name="Schmutz J."/>
            <person name="Rokhsar D."/>
            <person name="Bevan M.W."/>
        </authorList>
    </citation>
    <scope>NUCLEOTIDE SEQUENCE</scope>
    <source>
        <strain evidence="5">Bd21</strain>
    </source>
</reference>
<feature type="non-terminal residue" evidence="5">
    <location>
        <position position="315"/>
    </location>
</feature>
<dbReference type="Pfam" id="PF03195">
    <property type="entry name" value="LOB"/>
    <property type="match status" value="1"/>
</dbReference>
<keyword evidence="7" id="KW-1185">Reference proteome</keyword>